<evidence type="ECO:0000256" key="4">
    <source>
        <dbReference type="ARBA" id="ARBA00022692"/>
    </source>
</evidence>
<evidence type="ECO:0000256" key="3">
    <source>
        <dbReference type="ARBA" id="ARBA00022519"/>
    </source>
</evidence>
<evidence type="ECO:0000256" key="8">
    <source>
        <dbReference type="ARBA" id="ARBA00023303"/>
    </source>
</evidence>
<dbReference type="Pfam" id="PF02537">
    <property type="entry name" value="CRCB"/>
    <property type="match status" value="1"/>
</dbReference>
<feature type="transmembrane region" description="Helical" evidence="11">
    <location>
        <begin position="67"/>
        <end position="85"/>
    </location>
</feature>
<comment type="similarity">
    <text evidence="9 11">Belongs to the fluoride channel Fluc/FEX (TC 1.A.43) family.</text>
</comment>
<evidence type="ECO:0000256" key="9">
    <source>
        <dbReference type="ARBA" id="ARBA00035120"/>
    </source>
</evidence>
<keyword evidence="13" id="KW-1185">Reference proteome</keyword>
<dbReference type="NCBIfam" id="TIGR00494">
    <property type="entry name" value="crcB"/>
    <property type="match status" value="1"/>
</dbReference>
<dbReference type="PANTHER" id="PTHR28259">
    <property type="entry name" value="FLUORIDE EXPORT PROTEIN 1-RELATED"/>
    <property type="match status" value="1"/>
</dbReference>
<keyword evidence="4 11" id="KW-0812">Transmembrane</keyword>
<evidence type="ECO:0000256" key="5">
    <source>
        <dbReference type="ARBA" id="ARBA00022989"/>
    </source>
</evidence>
<protein>
    <recommendedName>
        <fullName evidence="11">Fluoride-specific ion channel FluC</fullName>
    </recommendedName>
</protein>
<sequence length="126" mass="12950">MDKLLLVCVGGALGSGARYLVGTWSLAAFGPGFPRGTLAINVIGSFLLAVIMTASITTESVSPHLRLFLATGVMGGFTTYSSFNWETITLAQEGRFLAAGLYLAATLLGCLAGGLAGTILVHRVVG</sequence>
<evidence type="ECO:0000256" key="1">
    <source>
        <dbReference type="ARBA" id="ARBA00004651"/>
    </source>
</evidence>
<reference evidence="13" key="1">
    <citation type="journal article" date="2022" name="Int. J. Syst. Evol. Microbiol.">
        <title>Anaeromyxobacter oryzae sp. nov., Anaeromyxobacter diazotrophicus sp. nov. and Anaeromyxobacter paludicola sp. nov., isolated from paddy soils.</title>
        <authorList>
            <person name="Itoh H."/>
            <person name="Xu Z."/>
            <person name="Mise K."/>
            <person name="Masuda Y."/>
            <person name="Ushijima N."/>
            <person name="Hayakawa C."/>
            <person name="Shiratori Y."/>
            <person name="Senoo K."/>
        </authorList>
    </citation>
    <scope>NUCLEOTIDE SEQUENCE [LARGE SCALE GENOMIC DNA]</scope>
    <source>
        <strain evidence="13">Red232</strain>
    </source>
</reference>
<keyword evidence="8 11" id="KW-0407">Ion channel</keyword>
<dbReference type="PANTHER" id="PTHR28259:SF1">
    <property type="entry name" value="FLUORIDE EXPORT PROTEIN 1-RELATED"/>
    <property type="match status" value="1"/>
</dbReference>
<keyword evidence="11" id="KW-0479">Metal-binding</keyword>
<dbReference type="EMBL" id="AP025591">
    <property type="protein sequence ID" value="BDG02201.1"/>
    <property type="molecule type" value="Genomic_DNA"/>
</dbReference>
<evidence type="ECO:0000256" key="6">
    <source>
        <dbReference type="ARBA" id="ARBA00023065"/>
    </source>
</evidence>
<evidence type="ECO:0000256" key="7">
    <source>
        <dbReference type="ARBA" id="ARBA00023136"/>
    </source>
</evidence>
<comment type="activity regulation">
    <text evidence="11">Na(+) is not transported, but it plays an essential structural role and its presence is essential for fluoride channel function.</text>
</comment>
<keyword evidence="11" id="KW-0813">Transport</keyword>
<feature type="transmembrane region" description="Helical" evidence="11">
    <location>
        <begin position="37"/>
        <end position="55"/>
    </location>
</feature>
<evidence type="ECO:0000313" key="12">
    <source>
        <dbReference type="EMBL" id="BDG02201.1"/>
    </source>
</evidence>
<comment type="catalytic activity">
    <reaction evidence="10">
        <text>fluoride(in) = fluoride(out)</text>
        <dbReference type="Rhea" id="RHEA:76159"/>
        <dbReference type="ChEBI" id="CHEBI:17051"/>
    </reaction>
    <physiologicalReaction direction="left-to-right" evidence="10">
        <dbReference type="Rhea" id="RHEA:76160"/>
    </physiologicalReaction>
</comment>
<feature type="binding site" evidence="11">
    <location>
        <position position="75"/>
    </location>
    <ligand>
        <name>Na(+)</name>
        <dbReference type="ChEBI" id="CHEBI:29101"/>
        <note>structural</note>
    </ligand>
</feature>
<keyword evidence="7 11" id="KW-0472">Membrane</keyword>
<evidence type="ECO:0000256" key="11">
    <source>
        <dbReference type="HAMAP-Rule" id="MF_00454"/>
    </source>
</evidence>
<keyword evidence="6 11" id="KW-0406">Ion transport</keyword>
<dbReference type="Proteomes" id="UP001162891">
    <property type="component" value="Chromosome"/>
</dbReference>
<keyword evidence="11" id="KW-0915">Sodium</keyword>
<feature type="transmembrane region" description="Helical" evidence="11">
    <location>
        <begin position="97"/>
        <end position="121"/>
    </location>
</feature>
<evidence type="ECO:0000313" key="13">
    <source>
        <dbReference type="Proteomes" id="UP001162891"/>
    </source>
</evidence>
<accession>A0ABM7WRX4</accession>
<comment type="function">
    <text evidence="11">Fluoride-specific ion channel. Important for reducing fluoride concentration in the cell, thus reducing its toxicity.</text>
</comment>
<keyword evidence="2 11" id="KW-1003">Cell membrane</keyword>
<comment type="subcellular location">
    <subcellularLocation>
        <location evidence="1 11">Cell membrane</location>
        <topology evidence="1 11">Multi-pass membrane protein</topology>
    </subcellularLocation>
</comment>
<keyword evidence="3" id="KW-0997">Cell inner membrane</keyword>
<dbReference type="RefSeq" id="WP_248359612.1">
    <property type="nucleotide sequence ID" value="NZ_AP025591.1"/>
</dbReference>
<proteinExistence type="inferred from homology"/>
<dbReference type="InterPro" id="IPR003691">
    <property type="entry name" value="FluC"/>
</dbReference>
<organism evidence="12 13">
    <name type="scientific">Anaeromyxobacter oryzae</name>
    <dbReference type="NCBI Taxonomy" id="2918170"/>
    <lineage>
        <taxon>Bacteria</taxon>
        <taxon>Pseudomonadati</taxon>
        <taxon>Myxococcota</taxon>
        <taxon>Myxococcia</taxon>
        <taxon>Myxococcales</taxon>
        <taxon>Cystobacterineae</taxon>
        <taxon>Anaeromyxobacteraceae</taxon>
        <taxon>Anaeromyxobacter</taxon>
    </lineage>
</organism>
<evidence type="ECO:0000256" key="10">
    <source>
        <dbReference type="ARBA" id="ARBA00035585"/>
    </source>
</evidence>
<keyword evidence="5 11" id="KW-1133">Transmembrane helix</keyword>
<name>A0ABM7WRX4_9BACT</name>
<feature type="binding site" evidence="11">
    <location>
        <position position="78"/>
    </location>
    <ligand>
        <name>Na(+)</name>
        <dbReference type="ChEBI" id="CHEBI:29101"/>
        <note>structural</note>
    </ligand>
</feature>
<dbReference type="HAMAP" id="MF_00454">
    <property type="entry name" value="FluC"/>
    <property type="match status" value="1"/>
</dbReference>
<evidence type="ECO:0000256" key="2">
    <source>
        <dbReference type="ARBA" id="ARBA00022475"/>
    </source>
</evidence>
<gene>
    <name evidence="11 12" type="primary">crcB</name>
    <name evidence="11" type="synonym">fluC</name>
    <name evidence="12" type="ORF">AMOR_11970</name>
</gene>